<evidence type="ECO:0000256" key="1">
    <source>
        <dbReference type="SAM" id="SignalP"/>
    </source>
</evidence>
<feature type="chain" id="PRO_5032598002" evidence="1">
    <location>
        <begin position="26"/>
        <end position="103"/>
    </location>
</feature>
<comment type="caution">
    <text evidence="2">The sequence shown here is derived from an EMBL/GenBank/DDBJ whole genome shotgun (WGS) entry which is preliminary data.</text>
</comment>
<reference evidence="2 3" key="1">
    <citation type="submission" date="2020-10" db="EMBL/GenBank/DDBJ databases">
        <title>The Coptis chinensis genome and diversification of protoberbering-type alkaloids.</title>
        <authorList>
            <person name="Wang B."/>
            <person name="Shu S."/>
            <person name="Song C."/>
            <person name="Liu Y."/>
        </authorList>
    </citation>
    <scope>NUCLEOTIDE SEQUENCE [LARGE SCALE GENOMIC DNA]</scope>
    <source>
        <strain evidence="2">HL-2020</strain>
        <tissue evidence="2">Leaf</tissue>
    </source>
</reference>
<keyword evidence="3" id="KW-1185">Reference proteome</keyword>
<evidence type="ECO:0000313" key="3">
    <source>
        <dbReference type="Proteomes" id="UP000631114"/>
    </source>
</evidence>
<gene>
    <name evidence="2" type="ORF">IFM89_012100</name>
</gene>
<dbReference type="Proteomes" id="UP000631114">
    <property type="component" value="Unassembled WGS sequence"/>
</dbReference>
<name>A0A835LXR9_9MAGN</name>
<protein>
    <submittedName>
        <fullName evidence="2">Uncharacterized protein</fullName>
    </submittedName>
</protein>
<evidence type="ECO:0000313" key="2">
    <source>
        <dbReference type="EMBL" id="KAF9608932.1"/>
    </source>
</evidence>
<dbReference type="PANTHER" id="PTHR33592:SF5">
    <property type="entry name" value="TRANSMEMBRANE PROTEIN"/>
    <property type="match status" value="1"/>
</dbReference>
<dbReference type="EMBL" id="JADFTS010000004">
    <property type="protein sequence ID" value="KAF9608932.1"/>
    <property type="molecule type" value="Genomic_DNA"/>
</dbReference>
<keyword evidence="1" id="KW-0732">Signal</keyword>
<accession>A0A835LXR9</accession>
<feature type="signal peptide" evidence="1">
    <location>
        <begin position="1"/>
        <end position="25"/>
    </location>
</feature>
<dbReference type="PANTHER" id="PTHR33592">
    <property type="entry name" value="TRANSMEMBRANE PROTEIN"/>
    <property type="match status" value="1"/>
</dbReference>
<proteinExistence type="predicted"/>
<sequence>MRVPIKVIATVVVIIVLSIVHPHNATRTLYEEEEKWMMKRSLISESLQKGPIPPSGPSGCTYIPGNGGPSCHIKGKMVAGYVFARARAYPHLIRPFGVAADHK</sequence>
<organism evidence="2 3">
    <name type="scientific">Coptis chinensis</name>
    <dbReference type="NCBI Taxonomy" id="261450"/>
    <lineage>
        <taxon>Eukaryota</taxon>
        <taxon>Viridiplantae</taxon>
        <taxon>Streptophyta</taxon>
        <taxon>Embryophyta</taxon>
        <taxon>Tracheophyta</taxon>
        <taxon>Spermatophyta</taxon>
        <taxon>Magnoliopsida</taxon>
        <taxon>Ranunculales</taxon>
        <taxon>Ranunculaceae</taxon>
        <taxon>Coptidoideae</taxon>
        <taxon>Coptis</taxon>
    </lineage>
</organism>
<dbReference type="AlphaFoldDB" id="A0A835LXR9"/>
<dbReference type="OrthoDB" id="976687at2759"/>